<dbReference type="PANTHER" id="PTHR35337">
    <property type="entry name" value="SLR1478 PROTEIN"/>
    <property type="match status" value="1"/>
</dbReference>
<feature type="transmembrane region" description="Helical" evidence="1">
    <location>
        <begin position="25"/>
        <end position="42"/>
    </location>
</feature>
<reference evidence="2 3" key="1">
    <citation type="submission" date="2019-12" db="EMBL/GenBank/DDBJ databases">
        <authorList>
            <person name="Huq M.A."/>
        </authorList>
    </citation>
    <scope>NUCLEOTIDE SEQUENCE [LARGE SCALE GENOMIC DNA]</scope>
    <source>
        <strain evidence="2 3">MAH-34</strain>
    </source>
</reference>
<evidence type="ECO:0000256" key="1">
    <source>
        <dbReference type="SAM" id="Phobius"/>
    </source>
</evidence>
<keyword evidence="3" id="KW-1185">Reference proteome</keyword>
<feature type="transmembrane region" description="Helical" evidence="1">
    <location>
        <begin position="187"/>
        <end position="210"/>
    </location>
</feature>
<gene>
    <name evidence="2" type="ORF">GON05_38375</name>
</gene>
<evidence type="ECO:0000313" key="3">
    <source>
        <dbReference type="Proteomes" id="UP000467637"/>
    </source>
</evidence>
<protein>
    <submittedName>
        <fullName evidence="2">Stage II sporulation protein M</fullName>
    </submittedName>
</protein>
<keyword evidence="1" id="KW-0812">Transmembrane</keyword>
<feature type="transmembrane region" description="Helical" evidence="1">
    <location>
        <begin position="132"/>
        <end position="151"/>
    </location>
</feature>
<dbReference type="Proteomes" id="UP000467637">
    <property type="component" value="Unassembled WGS sequence"/>
</dbReference>
<evidence type="ECO:0000313" key="2">
    <source>
        <dbReference type="EMBL" id="MVQ40467.1"/>
    </source>
</evidence>
<dbReference type="InterPro" id="IPR002798">
    <property type="entry name" value="SpoIIM-like"/>
</dbReference>
<comment type="caution">
    <text evidence="2">The sequence shown here is derived from an EMBL/GenBank/DDBJ whole genome shotgun (WGS) entry which is preliminary data.</text>
</comment>
<name>A0ABW9UJT5_9BACL</name>
<dbReference type="PANTHER" id="PTHR35337:SF1">
    <property type="entry name" value="SLR1478 PROTEIN"/>
    <property type="match status" value="1"/>
</dbReference>
<organism evidence="2 3">
    <name type="scientific">Paenibacillus anseongense</name>
    <dbReference type="NCBI Taxonomy" id="2682845"/>
    <lineage>
        <taxon>Bacteria</taxon>
        <taxon>Bacillati</taxon>
        <taxon>Bacillota</taxon>
        <taxon>Bacilli</taxon>
        <taxon>Bacillales</taxon>
        <taxon>Paenibacillaceae</taxon>
        <taxon>Paenibacillus</taxon>
    </lineage>
</organism>
<feature type="transmembrane region" description="Helical" evidence="1">
    <location>
        <begin position="102"/>
        <end position="120"/>
    </location>
</feature>
<keyword evidence="1" id="KW-1133">Transmembrane helix</keyword>
<accession>A0ABW9UJT5</accession>
<keyword evidence="1" id="KW-0472">Membrane</keyword>
<dbReference type="EMBL" id="WSEM01000042">
    <property type="protein sequence ID" value="MVQ40467.1"/>
    <property type="molecule type" value="Genomic_DNA"/>
</dbReference>
<feature type="transmembrane region" description="Helical" evidence="1">
    <location>
        <begin position="73"/>
        <end position="95"/>
    </location>
</feature>
<sequence length="212" mass="23799">MLPKLEEREMTFKPLLQHFKEMKHYFIVVVLVFGVSFYLGWANSDQFSHFLKDQLEGIKTISQSLSKKDNPQIWFFFIIFLNNAIKSVAIIFLGLPLGVLPLFMLVANGMILGYVLSLQTHESTLAIVLKGILPHGIIEIPVILLACAYGLKIGMLVWKSAAQIFIPAANRTAIPELKKVLTLTKPLSVVIVVLLLLAAIIESTLTYWLVHL</sequence>
<dbReference type="Pfam" id="PF01944">
    <property type="entry name" value="SpoIIM"/>
    <property type="match status" value="1"/>
</dbReference>
<proteinExistence type="predicted"/>